<feature type="region of interest" description="Disordered" evidence="2">
    <location>
        <begin position="216"/>
        <end position="249"/>
    </location>
</feature>
<dbReference type="Proteomes" id="UP000198131">
    <property type="component" value="Unassembled WGS sequence"/>
</dbReference>
<evidence type="ECO:0000256" key="2">
    <source>
        <dbReference type="SAM" id="MobiDB-lite"/>
    </source>
</evidence>
<dbReference type="EMBL" id="FYEW01000002">
    <property type="protein sequence ID" value="SNC77077.1"/>
    <property type="molecule type" value="Genomic_DNA"/>
</dbReference>
<feature type="region of interest" description="Disordered" evidence="2">
    <location>
        <begin position="136"/>
        <end position="166"/>
    </location>
</feature>
<evidence type="ECO:0000313" key="4">
    <source>
        <dbReference type="Proteomes" id="UP000198131"/>
    </source>
</evidence>
<feature type="region of interest" description="Disordered" evidence="2">
    <location>
        <begin position="76"/>
        <end position="100"/>
    </location>
</feature>
<evidence type="ECO:0000256" key="1">
    <source>
        <dbReference type="SAM" id="Coils"/>
    </source>
</evidence>
<name>A0A212UFR6_9BACT</name>
<keyword evidence="4" id="KW-1185">Reference proteome</keyword>
<organism evidence="3 4">
    <name type="scientific">Hymenobacter gelipurpurascens</name>
    <dbReference type="NCBI Taxonomy" id="89968"/>
    <lineage>
        <taxon>Bacteria</taxon>
        <taxon>Pseudomonadati</taxon>
        <taxon>Bacteroidota</taxon>
        <taxon>Cytophagia</taxon>
        <taxon>Cytophagales</taxon>
        <taxon>Hymenobacteraceae</taxon>
        <taxon>Hymenobacter</taxon>
    </lineage>
</organism>
<evidence type="ECO:0000313" key="3">
    <source>
        <dbReference type="EMBL" id="SNC77077.1"/>
    </source>
</evidence>
<feature type="compositionally biased region" description="Polar residues" evidence="2">
    <location>
        <begin position="217"/>
        <end position="227"/>
    </location>
</feature>
<gene>
    <name evidence="3" type="ORF">SAMN06265337_3707</name>
</gene>
<dbReference type="AlphaFoldDB" id="A0A212UFR6"/>
<sequence length="249" mass="27024">MADLHNPLFEDEKEFLERQKQEYERALMGDVEEIKAKTQTVGKYVAMGAGVLGGIWLLKKAFGGKKKGLAAHEKRTALHSRSSAPRHLKSSPQRPLHSTGVDTAVADDLGFGAGHHQFDRGQTHTERAHLAPDVYHTDADPFAPVGHESGAAHLPSTSYQPQEAPQHEASSILASAVKSFLQSDTGKLLVAQASAVLMAYVAKKAGEYLPILKNPDLASSANGYQTEPETRDVEFTYHHDDADAPHQSS</sequence>
<protein>
    <submittedName>
        <fullName evidence="3">Uncharacterized protein</fullName>
    </submittedName>
</protein>
<feature type="compositionally biased region" description="Polar residues" evidence="2">
    <location>
        <begin position="155"/>
        <end position="166"/>
    </location>
</feature>
<keyword evidence="1" id="KW-0175">Coiled coil</keyword>
<proteinExistence type="predicted"/>
<dbReference type="RefSeq" id="WP_088845038.1">
    <property type="nucleotide sequence ID" value="NZ_FYEW01000002.1"/>
</dbReference>
<accession>A0A212UFR6</accession>
<reference evidence="4" key="1">
    <citation type="submission" date="2017-06" db="EMBL/GenBank/DDBJ databases">
        <authorList>
            <person name="Varghese N."/>
            <person name="Submissions S."/>
        </authorList>
    </citation>
    <scope>NUCLEOTIDE SEQUENCE [LARGE SCALE GENOMIC DNA]</scope>
    <source>
        <strain evidence="4">DSM 11116</strain>
    </source>
</reference>
<dbReference type="OrthoDB" id="893350at2"/>
<feature type="coiled-coil region" evidence="1">
    <location>
        <begin position="6"/>
        <end position="33"/>
    </location>
</feature>
<feature type="compositionally biased region" description="Basic and acidic residues" evidence="2">
    <location>
        <begin position="228"/>
        <end position="249"/>
    </location>
</feature>